<dbReference type="AlphaFoldDB" id="A0A6V3LXY4"/>
<feature type="coiled-coil region" evidence="1">
    <location>
        <begin position="432"/>
        <end position="466"/>
    </location>
</feature>
<evidence type="ECO:0000256" key="2">
    <source>
        <dbReference type="SAM" id="MobiDB-lite"/>
    </source>
</evidence>
<evidence type="ECO:0000313" key="5">
    <source>
        <dbReference type="EMBL" id="CAE0661872.1"/>
    </source>
</evidence>
<reference evidence="3" key="1">
    <citation type="submission" date="2021-01" db="EMBL/GenBank/DDBJ databases">
        <authorList>
            <person name="Corre E."/>
            <person name="Pelletier E."/>
            <person name="Niang G."/>
            <person name="Scheremetjew M."/>
            <person name="Finn R."/>
            <person name="Kale V."/>
            <person name="Holt S."/>
            <person name="Cochrane G."/>
            <person name="Meng A."/>
            <person name="Brown T."/>
            <person name="Cohen L."/>
        </authorList>
    </citation>
    <scope>NUCLEOTIDE SEQUENCE</scope>
    <source>
        <strain evidence="3">CCCM811</strain>
    </source>
</reference>
<feature type="region of interest" description="Disordered" evidence="2">
    <location>
        <begin position="402"/>
        <end position="422"/>
    </location>
</feature>
<keyword evidence="1" id="KW-0175">Coiled coil</keyword>
<evidence type="ECO:0000256" key="1">
    <source>
        <dbReference type="SAM" id="Coils"/>
    </source>
</evidence>
<evidence type="ECO:0000313" key="3">
    <source>
        <dbReference type="EMBL" id="CAE0661868.1"/>
    </source>
</evidence>
<dbReference type="EMBL" id="HBIV01018586">
    <property type="protein sequence ID" value="CAE0661871.1"/>
    <property type="molecule type" value="Transcribed_RNA"/>
</dbReference>
<evidence type="ECO:0000313" key="6">
    <source>
        <dbReference type="EMBL" id="CAE0661873.1"/>
    </source>
</evidence>
<accession>A0A6V3LXY4</accession>
<gene>
    <name evidence="3" type="ORF">LGLO00237_LOCUS13463</name>
    <name evidence="4" type="ORF">LGLO00237_LOCUS13466</name>
    <name evidence="5" type="ORF">LGLO00237_LOCUS13467</name>
    <name evidence="6" type="ORF">LGLO00237_LOCUS13468</name>
</gene>
<organism evidence="3">
    <name type="scientific">Lotharella globosa</name>
    <dbReference type="NCBI Taxonomy" id="91324"/>
    <lineage>
        <taxon>Eukaryota</taxon>
        <taxon>Sar</taxon>
        <taxon>Rhizaria</taxon>
        <taxon>Cercozoa</taxon>
        <taxon>Chlorarachniophyceae</taxon>
        <taxon>Lotharella</taxon>
    </lineage>
</organism>
<feature type="coiled-coil region" evidence="1">
    <location>
        <begin position="510"/>
        <end position="537"/>
    </location>
</feature>
<feature type="compositionally biased region" description="Low complexity" evidence="2">
    <location>
        <begin position="545"/>
        <end position="558"/>
    </location>
</feature>
<feature type="region of interest" description="Disordered" evidence="2">
    <location>
        <begin position="545"/>
        <end position="572"/>
    </location>
</feature>
<name>A0A6V3LXY4_9EUKA</name>
<dbReference type="EMBL" id="HBIV01018589">
    <property type="protein sequence ID" value="CAE0661873.1"/>
    <property type="molecule type" value="Transcribed_RNA"/>
</dbReference>
<proteinExistence type="predicted"/>
<dbReference type="EMBL" id="HBIV01018583">
    <property type="protein sequence ID" value="CAE0661868.1"/>
    <property type="molecule type" value="Transcribed_RNA"/>
</dbReference>
<sequence length="643" mass="68847">MLSFLFGEDEPEIPTAAAPDAPASGAANKVSDLKENGAADMSSFAHSVFVCGFASGKAKLNGEYRMTGQWVKRRPVYSSVEKDAGMAIWYADGWCLGPKERLGTNIAMAHNGYKGMKVWLTTEAWKVQFGGQVRDEENVKVVPMVSACVIGADGSNAALNGCYELQRDLIKLPKSVRDKFQDKPVYKKTSGAGGPHCIWCCDQGWCVGLENDVGTKMCYAASDDSPAVPWLVASPWKMVRNGGAGAEGQQGQASTAKPYWTETSNLHVVPYAEAYLSGCGVSDGAWNGLYIMREDWASLPYFSRKTFRGRPVFQHKEGKQQCIWFTELGWCVGLEKDLGTTKCGIYNKSKASVPWLCSEPWQVLSNKQFAAMESLRIAPVCTEATTKERDARMAKAAKALEAKQEAKQGAQGSAGEGKAGAGGAGALSSSAAAAAAEKMQQLEKSVAELQARAGTLESEAKRLCERFVDASVGVGLTQEIAKAKLSEAEKIAQETPEAREPKAKGLPPLLQQLVEKLVALKINAAEATSAKAELEKLKLTAPKMTTTTTASAPAGGATEAEEKKSKGGAMGDLPEPMVKGLSDEIQAQIAEAERKLEDGPDLLDSLNPLPVLRDIPLFGDLVSLVAPAPKEEPLHAFEPGRFE</sequence>
<protein>
    <submittedName>
        <fullName evidence="3">Uncharacterized protein</fullName>
    </submittedName>
</protein>
<feature type="compositionally biased region" description="Gly residues" evidence="2">
    <location>
        <begin position="412"/>
        <end position="422"/>
    </location>
</feature>
<dbReference type="EMBL" id="HBIV01018587">
    <property type="protein sequence ID" value="CAE0661872.1"/>
    <property type="molecule type" value="Transcribed_RNA"/>
</dbReference>
<evidence type="ECO:0000313" key="4">
    <source>
        <dbReference type="EMBL" id="CAE0661871.1"/>
    </source>
</evidence>